<dbReference type="VEuPathDB" id="FungiDB:BCV72DRAFT_103017"/>
<dbReference type="EMBL" id="KV921900">
    <property type="protein sequence ID" value="ORE07648.1"/>
    <property type="molecule type" value="Genomic_DNA"/>
</dbReference>
<protein>
    <submittedName>
        <fullName evidence="2">Uncharacterized protein</fullName>
    </submittedName>
</protein>
<dbReference type="Proteomes" id="UP000242414">
    <property type="component" value="Unassembled WGS sequence"/>
</dbReference>
<keyword evidence="1" id="KW-0812">Transmembrane</keyword>
<accession>A0A1X0R6V5</accession>
<proteinExistence type="predicted"/>
<feature type="transmembrane region" description="Helical" evidence="1">
    <location>
        <begin position="12"/>
        <end position="35"/>
    </location>
</feature>
<keyword evidence="1" id="KW-1133">Transmembrane helix</keyword>
<dbReference type="AlphaFoldDB" id="A0A1X0R6V5"/>
<name>A0A1X0R6V5_RHIZD</name>
<evidence type="ECO:0000313" key="2">
    <source>
        <dbReference type="EMBL" id="ORE07648.1"/>
    </source>
</evidence>
<evidence type="ECO:0000256" key="1">
    <source>
        <dbReference type="SAM" id="Phobius"/>
    </source>
</evidence>
<reference evidence="2" key="1">
    <citation type="journal article" date="2016" name="Proc. Natl. Acad. Sci. U.S.A.">
        <title>Lipid metabolic changes in an early divergent fungus govern the establishment of a mutualistic symbiosis with endobacteria.</title>
        <authorList>
            <person name="Lastovetsky O.A."/>
            <person name="Gaspar M.L."/>
            <person name="Mondo S.J."/>
            <person name="LaButti K.M."/>
            <person name="Sandor L."/>
            <person name="Grigoriev I.V."/>
            <person name="Henry S.A."/>
            <person name="Pawlowska T.E."/>
        </authorList>
    </citation>
    <scope>NUCLEOTIDE SEQUENCE [LARGE SCALE GENOMIC DNA]</scope>
    <source>
        <strain evidence="2">ATCC 52814</strain>
    </source>
</reference>
<keyword evidence="1" id="KW-0472">Membrane</keyword>
<organism evidence="2">
    <name type="scientific">Rhizopus microsporus var. microsporus</name>
    <dbReference type="NCBI Taxonomy" id="86635"/>
    <lineage>
        <taxon>Eukaryota</taxon>
        <taxon>Fungi</taxon>
        <taxon>Fungi incertae sedis</taxon>
        <taxon>Mucoromycota</taxon>
        <taxon>Mucoromycotina</taxon>
        <taxon>Mucoromycetes</taxon>
        <taxon>Mucorales</taxon>
        <taxon>Mucorineae</taxon>
        <taxon>Rhizopodaceae</taxon>
        <taxon>Rhizopus</taxon>
    </lineage>
</organism>
<gene>
    <name evidence="2" type="ORF">BCV72DRAFT_103017</name>
</gene>
<sequence>MFIVVRSNNFHCLAQCFIILLDIHYTSFFLSLSLFNKETLPCPVDAVQLSYN</sequence>